<feature type="transmembrane region" description="Helical" evidence="1">
    <location>
        <begin position="34"/>
        <end position="60"/>
    </location>
</feature>
<keyword evidence="1" id="KW-1133">Transmembrane helix</keyword>
<feature type="domain" description="Phage shock protein PspC N-terminal" evidence="2">
    <location>
        <begin position="13"/>
        <end position="57"/>
    </location>
</feature>
<dbReference type="EMBL" id="CADCWB010000126">
    <property type="protein sequence ID" value="CAA9519262.1"/>
    <property type="molecule type" value="Genomic_DNA"/>
</dbReference>
<dbReference type="Pfam" id="PF04024">
    <property type="entry name" value="PspC"/>
    <property type="match status" value="1"/>
</dbReference>
<keyword evidence="1" id="KW-0812">Transmembrane</keyword>
<proteinExistence type="predicted"/>
<sequence>MSANQNPFLRPDTLFGVCQAIGEDLRVNPLWLRIPLASAILFSPTGAVGVYFGLGLLVLVSRLLFPPKSVVIETAAATPVLAAESGPIAQDTRELAEAA</sequence>
<evidence type="ECO:0000256" key="1">
    <source>
        <dbReference type="SAM" id="Phobius"/>
    </source>
</evidence>
<reference evidence="3" key="1">
    <citation type="submission" date="2020-02" db="EMBL/GenBank/DDBJ databases">
        <authorList>
            <person name="Meier V. D."/>
        </authorList>
    </citation>
    <scope>NUCLEOTIDE SEQUENCE</scope>
    <source>
        <strain evidence="3">AVDCRST_MAG62</strain>
    </source>
</reference>
<organism evidence="3">
    <name type="scientific">uncultured Sphingomonas sp</name>
    <dbReference type="NCBI Taxonomy" id="158754"/>
    <lineage>
        <taxon>Bacteria</taxon>
        <taxon>Pseudomonadati</taxon>
        <taxon>Pseudomonadota</taxon>
        <taxon>Alphaproteobacteria</taxon>
        <taxon>Sphingomonadales</taxon>
        <taxon>Sphingomonadaceae</taxon>
        <taxon>Sphingomonas</taxon>
        <taxon>environmental samples</taxon>
    </lineage>
</organism>
<keyword evidence="1" id="KW-0472">Membrane</keyword>
<protein>
    <recommendedName>
        <fullName evidence="2">Phage shock protein PspC N-terminal domain-containing protein</fullName>
    </recommendedName>
</protein>
<dbReference type="AlphaFoldDB" id="A0A6J4TBW9"/>
<name>A0A6J4TBW9_9SPHN</name>
<dbReference type="InterPro" id="IPR007168">
    <property type="entry name" value="Phageshock_PspC_N"/>
</dbReference>
<evidence type="ECO:0000313" key="3">
    <source>
        <dbReference type="EMBL" id="CAA9519262.1"/>
    </source>
</evidence>
<accession>A0A6J4TBW9</accession>
<evidence type="ECO:0000259" key="2">
    <source>
        <dbReference type="Pfam" id="PF04024"/>
    </source>
</evidence>
<gene>
    <name evidence="3" type="ORF">AVDCRST_MAG62-1006</name>
</gene>